<feature type="domain" description="Sorting nexin C-terminal" evidence="1">
    <location>
        <begin position="29"/>
        <end position="117"/>
    </location>
</feature>
<accession>A0A8S4BTE6</accession>
<evidence type="ECO:0000313" key="2">
    <source>
        <dbReference type="EMBL" id="CAG6007486.1"/>
    </source>
</evidence>
<evidence type="ECO:0000313" key="3">
    <source>
        <dbReference type="Proteomes" id="UP000677803"/>
    </source>
</evidence>
<keyword evidence="3" id="KW-1185">Reference proteome</keyword>
<proteinExistence type="predicted"/>
<reference evidence="2" key="1">
    <citation type="submission" date="2021-05" db="EMBL/GenBank/DDBJ databases">
        <authorList>
            <person name="Tigano A."/>
        </authorList>
    </citation>
    <scope>NUCLEOTIDE SEQUENCE</scope>
</reference>
<dbReference type="PANTHER" id="PTHR22775">
    <property type="entry name" value="SORTING NEXIN"/>
    <property type="match status" value="1"/>
</dbReference>
<dbReference type="OrthoDB" id="5582218at2759"/>
<protein>
    <submittedName>
        <fullName evidence="2">(Atlantic silverside) hypothetical protein</fullName>
    </submittedName>
</protein>
<name>A0A8S4BTE6_9TELE</name>
<organism evidence="2 3">
    <name type="scientific">Menidia menidia</name>
    <name type="common">Atlantic silverside</name>
    <dbReference type="NCBI Taxonomy" id="238744"/>
    <lineage>
        <taxon>Eukaryota</taxon>
        <taxon>Metazoa</taxon>
        <taxon>Chordata</taxon>
        <taxon>Craniata</taxon>
        <taxon>Vertebrata</taxon>
        <taxon>Euteleostomi</taxon>
        <taxon>Actinopterygii</taxon>
        <taxon>Neopterygii</taxon>
        <taxon>Teleostei</taxon>
        <taxon>Neoteleostei</taxon>
        <taxon>Acanthomorphata</taxon>
        <taxon>Ovalentaria</taxon>
        <taxon>Atherinomorphae</taxon>
        <taxon>Atheriniformes</taxon>
        <taxon>Atherinopsidae</taxon>
        <taxon>Menidiinae</taxon>
        <taxon>Menidia</taxon>
    </lineage>
</organism>
<evidence type="ECO:0000259" key="1">
    <source>
        <dbReference type="Pfam" id="PF08628"/>
    </source>
</evidence>
<gene>
    <name evidence="2" type="ORF">MMEN_LOCUS18770</name>
</gene>
<dbReference type="Proteomes" id="UP000677803">
    <property type="component" value="Unassembled WGS sequence"/>
</dbReference>
<dbReference type="InterPro" id="IPR013937">
    <property type="entry name" value="Sorting_nexin_C"/>
</dbReference>
<sequence length="337" mass="36654">MDCYAYEIHLRQRLLRYDLFNFEKVPLEKRWLEVSVANLTCTSYWVVYLQVIQEAVWPGGVLPVTLQPERSQQQKDATKKQALDCLMRVLPDLVSDMLGSDKYKLTWQSALDSFQDSSINRHLVYCLLDLLLDFLVPEIPEEDFQRSLLQAHCRTGWGTQAACGSSEGNTGEENEVEVVESSWAALDVGIVVGAVVSWEIKAILCNATYRPPFEAPSARLGAVRPDTDIPFGAWISARPHCHRPVGNAAVRCRTSFHALALDHPPLETIPTRTSVAELAVAAPRAVGPGEVAGLTHQLPAGFAGAPQLGAGLHVGAGLGAEAEGQLALPVQAVAGAR</sequence>
<dbReference type="Pfam" id="PF08628">
    <property type="entry name" value="Nexin_C"/>
    <property type="match status" value="1"/>
</dbReference>
<dbReference type="PANTHER" id="PTHR22775:SF50">
    <property type="entry name" value="SORTING NEXIN 19B"/>
    <property type="match status" value="1"/>
</dbReference>
<dbReference type="AlphaFoldDB" id="A0A8S4BTE6"/>
<dbReference type="EMBL" id="CAJRST010037777">
    <property type="protein sequence ID" value="CAG6007486.1"/>
    <property type="molecule type" value="Genomic_DNA"/>
</dbReference>
<dbReference type="GO" id="GO:0035091">
    <property type="term" value="F:phosphatidylinositol binding"/>
    <property type="evidence" value="ECO:0007669"/>
    <property type="project" value="TreeGrafter"/>
</dbReference>
<comment type="caution">
    <text evidence="2">The sequence shown here is derived from an EMBL/GenBank/DDBJ whole genome shotgun (WGS) entry which is preliminary data.</text>
</comment>